<comment type="caution">
    <text evidence="1">The sequence shown here is derived from an EMBL/GenBank/DDBJ whole genome shotgun (WGS) entry which is preliminary data.</text>
</comment>
<dbReference type="RefSeq" id="WP_344041871.1">
    <property type="nucleotide sequence ID" value="NZ_BAAAKE010000031.1"/>
</dbReference>
<evidence type="ECO:0000313" key="1">
    <source>
        <dbReference type="EMBL" id="MFC5060205.1"/>
    </source>
</evidence>
<reference evidence="2" key="1">
    <citation type="journal article" date="2019" name="Int. J. Syst. Evol. Microbiol.">
        <title>The Global Catalogue of Microorganisms (GCM) 10K type strain sequencing project: providing services to taxonomists for standard genome sequencing and annotation.</title>
        <authorList>
            <consortium name="The Broad Institute Genomics Platform"/>
            <consortium name="The Broad Institute Genome Sequencing Center for Infectious Disease"/>
            <person name="Wu L."/>
            <person name="Ma J."/>
        </authorList>
    </citation>
    <scope>NUCLEOTIDE SEQUENCE [LARGE SCALE GENOMIC DNA]</scope>
    <source>
        <strain evidence="2">KCTC 12848</strain>
    </source>
</reference>
<accession>A0ABV9YFB0</accession>
<organism evidence="1 2">
    <name type="scientific">Saccharothrix xinjiangensis</name>
    <dbReference type="NCBI Taxonomy" id="204798"/>
    <lineage>
        <taxon>Bacteria</taxon>
        <taxon>Bacillati</taxon>
        <taxon>Actinomycetota</taxon>
        <taxon>Actinomycetes</taxon>
        <taxon>Pseudonocardiales</taxon>
        <taxon>Pseudonocardiaceae</taxon>
        <taxon>Saccharothrix</taxon>
    </lineage>
</organism>
<gene>
    <name evidence="1" type="ORF">ACFPFM_41385</name>
</gene>
<name>A0ABV9YFB0_9PSEU</name>
<evidence type="ECO:0000313" key="2">
    <source>
        <dbReference type="Proteomes" id="UP001595833"/>
    </source>
</evidence>
<proteinExistence type="predicted"/>
<protein>
    <recommendedName>
        <fullName evidence="3">Peptidase inhibitor family I36</fullName>
    </recommendedName>
</protein>
<sequence>MSGALLVGAPASGAASTRAEVADLFCLVQSGETTRCAPTQAEMLTMAPAASHVLNLWEHPNYEGFHLEVWSPGGDCTPESDFSPADAATDIPLLNGQRWVSSVRKIDTGHCNWVLVGPNGYRSTEVENDWPRLGTLGNNWDNRAARVLVD</sequence>
<dbReference type="Proteomes" id="UP001595833">
    <property type="component" value="Unassembled WGS sequence"/>
</dbReference>
<dbReference type="EMBL" id="JBHSJB010000053">
    <property type="protein sequence ID" value="MFC5060205.1"/>
    <property type="molecule type" value="Genomic_DNA"/>
</dbReference>
<evidence type="ECO:0008006" key="3">
    <source>
        <dbReference type="Google" id="ProtNLM"/>
    </source>
</evidence>
<keyword evidence="2" id="KW-1185">Reference proteome</keyword>